<dbReference type="EMBL" id="JANVFT010000082">
    <property type="protein sequence ID" value="KAJ4472700.1"/>
    <property type="molecule type" value="Genomic_DNA"/>
</dbReference>
<dbReference type="InterPro" id="IPR011010">
    <property type="entry name" value="DNA_brk_join_enz"/>
</dbReference>
<protein>
    <recommendedName>
        <fullName evidence="4">DNA breaking-rejoining enzyme</fullName>
    </recommendedName>
</protein>
<sequence length="701" mass="80077">MGTQVCLLIATCNLKIAHNSWLTRTKIFVCSSPPATSRGFTLLQIKENLSHQNKLSNEATCRFTKSNTTAHIRADNTTKQYTQVIQRVRKWLEEFLKVEENAEGCLEDEDEDISMRNEEMASEFYGCLEGKPNQFTPEAIAMYISWKCYEEGRKLSTGESVHAAFKYHYTHLEGNKYRGDWRYDEGNKQWIGNPCNAAEVVDLMEGYFAPAIPCLFITGFYYLDKAKHVERNPLPRPGATPSDPSFIQINLRDRKNWQKKQAKNETQLNGHRYNLYPQKIRAICAQTHLSIWMEFCEEHILRRQYEPNDYTFPTINANGVTFQSKQPITPEAVQKRIDNFTVAAGVPGAFTTHCFRRGGAQYRFMFAPIGECWTLACIQRWGGWAPNEKAPLTSIGTSHTSSYGLGGYRVCLGPVWRDTLIRYLLDELNMYEEDHSNALAPIDRRASESHAGSTIKKEFAAIYTSQHHHLPQGSAPYGPYPYQGYIWPSLPVPKPSLMPSLSSYLSQMAAPAPNQVIYSSTGSFTPQPSTKILPELDYLAIIPKIRPSPSAWKQDWKPEWAKVTQQAALYGQRKLIALEFIERFKRDDLAIQQAYDCCQDGITQLLLQIRASKQESGTKGATYISPIKLEFAMVHNIRYKVAFTNDLEVTPQKLGWVAREELSLELVEVKKTDCESKSELIEVKGKVVNRRREKYRQYVEA</sequence>
<dbReference type="InterPro" id="IPR013762">
    <property type="entry name" value="Integrase-like_cat_sf"/>
</dbReference>
<name>A0ABQ8V3P9_9AGAR</name>
<dbReference type="Proteomes" id="UP001150217">
    <property type="component" value="Unassembled WGS sequence"/>
</dbReference>
<keyword evidence="3" id="KW-1185">Reference proteome</keyword>
<accession>A0ABQ8V3P9</accession>
<evidence type="ECO:0000256" key="1">
    <source>
        <dbReference type="ARBA" id="ARBA00023172"/>
    </source>
</evidence>
<proteinExistence type="predicted"/>
<organism evidence="2 3">
    <name type="scientific">Lentinula lateritia</name>
    <dbReference type="NCBI Taxonomy" id="40482"/>
    <lineage>
        <taxon>Eukaryota</taxon>
        <taxon>Fungi</taxon>
        <taxon>Dikarya</taxon>
        <taxon>Basidiomycota</taxon>
        <taxon>Agaricomycotina</taxon>
        <taxon>Agaricomycetes</taxon>
        <taxon>Agaricomycetidae</taxon>
        <taxon>Agaricales</taxon>
        <taxon>Marasmiineae</taxon>
        <taxon>Omphalotaceae</taxon>
        <taxon>Lentinula</taxon>
    </lineage>
</organism>
<dbReference type="SUPFAM" id="SSF56349">
    <property type="entry name" value="DNA breaking-rejoining enzymes"/>
    <property type="match status" value="1"/>
</dbReference>
<evidence type="ECO:0000313" key="3">
    <source>
        <dbReference type="Proteomes" id="UP001150217"/>
    </source>
</evidence>
<comment type="caution">
    <text evidence="2">The sequence shown here is derived from an EMBL/GenBank/DDBJ whole genome shotgun (WGS) entry which is preliminary data.</text>
</comment>
<keyword evidence="1" id="KW-0233">DNA recombination</keyword>
<evidence type="ECO:0008006" key="4">
    <source>
        <dbReference type="Google" id="ProtNLM"/>
    </source>
</evidence>
<evidence type="ECO:0000313" key="2">
    <source>
        <dbReference type="EMBL" id="KAJ4472700.1"/>
    </source>
</evidence>
<gene>
    <name evidence="2" type="ORF">C8R41DRAFT_870327</name>
</gene>
<reference evidence="2" key="1">
    <citation type="submission" date="2022-08" db="EMBL/GenBank/DDBJ databases">
        <title>A Global Phylogenomic Analysis of the Shiitake Genus Lentinula.</title>
        <authorList>
            <consortium name="DOE Joint Genome Institute"/>
            <person name="Sierra-Patev S."/>
            <person name="Min B."/>
            <person name="Naranjo-Ortiz M."/>
            <person name="Looney B."/>
            <person name="Konkel Z."/>
            <person name="Slot J.C."/>
            <person name="Sakamoto Y."/>
            <person name="Steenwyk J.L."/>
            <person name="Rokas A."/>
            <person name="Carro J."/>
            <person name="Camarero S."/>
            <person name="Ferreira P."/>
            <person name="Molpeceres G."/>
            <person name="Ruiz-Duenas F.J."/>
            <person name="Serrano A."/>
            <person name="Henrissat B."/>
            <person name="Drula E."/>
            <person name="Hughes K.W."/>
            <person name="Mata J.L."/>
            <person name="Ishikawa N.K."/>
            <person name="Vargas-Isla R."/>
            <person name="Ushijima S."/>
            <person name="Smith C.A."/>
            <person name="Ahrendt S."/>
            <person name="Andreopoulos W."/>
            <person name="He G."/>
            <person name="Labutti K."/>
            <person name="Lipzen A."/>
            <person name="Ng V."/>
            <person name="Riley R."/>
            <person name="Sandor L."/>
            <person name="Barry K."/>
            <person name="Martinez A.T."/>
            <person name="Xiao Y."/>
            <person name="Gibbons J.G."/>
            <person name="Terashima K."/>
            <person name="Grigoriev I.V."/>
            <person name="Hibbett D.S."/>
        </authorList>
    </citation>
    <scope>NUCLEOTIDE SEQUENCE</scope>
    <source>
        <strain evidence="2">RHP3577 ss4</strain>
    </source>
</reference>
<dbReference type="Gene3D" id="1.10.443.10">
    <property type="entry name" value="Intergrase catalytic core"/>
    <property type="match status" value="1"/>
</dbReference>